<sequence>MSAESTTPVIAPALRLEGLYAGYGRFDVLHDIALHVERGEAVALLGPNGAGKTTLLRAIMGMVKQRRGVIEVAGTDVSRLPTHRIARGLVGIVPEGRRLFLGQSVEDNLRLGGLHLRHDHARTAQLLRSVFDLFPVVERYRARPATALSGGEQQMVAIGRMMMSDPELMLLDEPSLGLAPLAIQSMADALLALRERGRSILLVEQRVDLALQVCDRIYVLSGGRIVEQGAADDIDGRGRALIDAYLG</sequence>
<organism evidence="7 8">
    <name type="scientific">Pseudolysinimonas kribbensis</name>
    <dbReference type="NCBI Taxonomy" id="433641"/>
    <lineage>
        <taxon>Bacteria</taxon>
        <taxon>Bacillati</taxon>
        <taxon>Actinomycetota</taxon>
        <taxon>Actinomycetes</taxon>
        <taxon>Micrococcales</taxon>
        <taxon>Microbacteriaceae</taxon>
        <taxon>Pseudolysinimonas</taxon>
    </lineage>
</organism>
<dbReference type="RefSeq" id="WP_284254675.1">
    <property type="nucleotide sequence ID" value="NZ_BAAAQO010000004.1"/>
</dbReference>
<dbReference type="Pfam" id="PF00005">
    <property type="entry name" value="ABC_tran"/>
    <property type="match status" value="1"/>
</dbReference>
<evidence type="ECO:0000256" key="5">
    <source>
        <dbReference type="ARBA" id="ARBA00022970"/>
    </source>
</evidence>
<dbReference type="InterPro" id="IPR017871">
    <property type="entry name" value="ABC_transporter-like_CS"/>
</dbReference>
<dbReference type="PANTHER" id="PTHR43820:SF4">
    <property type="entry name" value="HIGH-AFFINITY BRANCHED-CHAIN AMINO ACID TRANSPORT ATP-BINDING PROTEIN LIVF"/>
    <property type="match status" value="1"/>
</dbReference>
<dbReference type="SUPFAM" id="SSF52540">
    <property type="entry name" value="P-loop containing nucleoside triphosphate hydrolases"/>
    <property type="match status" value="1"/>
</dbReference>
<evidence type="ECO:0000256" key="2">
    <source>
        <dbReference type="ARBA" id="ARBA00022448"/>
    </source>
</evidence>
<dbReference type="Proteomes" id="UP001157034">
    <property type="component" value="Unassembled WGS sequence"/>
</dbReference>
<name>A0ABQ6KBU4_9MICO</name>
<evidence type="ECO:0000259" key="6">
    <source>
        <dbReference type="PROSITE" id="PS50893"/>
    </source>
</evidence>
<evidence type="ECO:0000313" key="8">
    <source>
        <dbReference type="Proteomes" id="UP001157034"/>
    </source>
</evidence>
<protein>
    <submittedName>
        <fullName evidence="7">ABC transporter ATP-binding protein</fullName>
    </submittedName>
</protein>
<keyword evidence="5" id="KW-0029">Amino-acid transport</keyword>
<evidence type="ECO:0000256" key="3">
    <source>
        <dbReference type="ARBA" id="ARBA00022741"/>
    </source>
</evidence>
<keyword evidence="2" id="KW-0813">Transport</keyword>
<dbReference type="InterPro" id="IPR003593">
    <property type="entry name" value="AAA+_ATPase"/>
</dbReference>
<evidence type="ECO:0000256" key="4">
    <source>
        <dbReference type="ARBA" id="ARBA00022840"/>
    </source>
</evidence>
<dbReference type="SMART" id="SM00382">
    <property type="entry name" value="AAA"/>
    <property type="match status" value="1"/>
</dbReference>
<feature type="domain" description="ABC transporter" evidence="6">
    <location>
        <begin position="14"/>
        <end position="247"/>
    </location>
</feature>
<dbReference type="GO" id="GO:0005524">
    <property type="term" value="F:ATP binding"/>
    <property type="evidence" value="ECO:0007669"/>
    <property type="project" value="UniProtKB-KW"/>
</dbReference>
<dbReference type="PROSITE" id="PS50893">
    <property type="entry name" value="ABC_TRANSPORTER_2"/>
    <property type="match status" value="1"/>
</dbReference>
<dbReference type="InterPro" id="IPR027417">
    <property type="entry name" value="P-loop_NTPase"/>
</dbReference>
<dbReference type="EMBL" id="BSVB01000001">
    <property type="protein sequence ID" value="GMA96006.1"/>
    <property type="molecule type" value="Genomic_DNA"/>
</dbReference>
<evidence type="ECO:0000256" key="1">
    <source>
        <dbReference type="ARBA" id="ARBA00005417"/>
    </source>
</evidence>
<accession>A0ABQ6KBU4</accession>
<keyword evidence="3" id="KW-0547">Nucleotide-binding</keyword>
<dbReference type="CDD" id="cd03224">
    <property type="entry name" value="ABC_TM1139_LivF_branched"/>
    <property type="match status" value="1"/>
</dbReference>
<evidence type="ECO:0000313" key="7">
    <source>
        <dbReference type="EMBL" id="GMA96006.1"/>
    </source>
</evidence>
<reference evidence="8" key="1">
    <citation type="journal article" date="2019" name="Int. J. Syst. Evol. Microbiol.">
        <title>The Global Catalogue of Microorganisms (GCM) 10K type strain sequencing project: providing services to taxonomists for standard genome sequencing and annotation.</title>
        <authorList>
            <consortium name="The Broad Institute Genomics Platform"/>
            <consortium name="The Broad Institute Genome Sequencing Center for Infectious Disease"/>
            <person name="Wu L."/>
            <person name="Ma J."/>
        </authorList>
    </citation>
    <scope>NUCLEOTIDE SEQUENCE [LARGE SCALE GENOMIC DNA]</scope>
    <source>
        <strain evidence="8">NBRC 108894</strain>
    </source>
</reference>
<keyword evidence="4 7" id="KW-0067">ATP-binding</keyword>
<dbReference type="PROSITE" id="PS00211">
    <property type="entry name" value="ABC_TRANSPORTER_1"/>
    <property type="match status" value="1"/>
</dbReference>
<dbReference type="InterPro" id="IPR052156">
    <property type="entry name" value="BCAA_Transport_ATP-bd_LivF"/>
</dbReference>
<gene>
    <name evidence="7" type="ORF">GCM10025881_28300</name>
</gene>
<dbReference type="InterPro" id="IPR003439">
    <property type="entry name" value="ABC_transporter-like_ATP-bd"/>
</dbReference>
<comment type="caution">
    <text evidence="7">The sequence shown here is derived from an EMBL/GenBank/DDBJ whole genome shotgun (WGS) entry which is preliminary data.</text>
</comment>
<proteinExistence type="inferred from homology"/>
<dbReference type="PANTHER" id="PTHR43820">
    <property type="entry name" value="HIGH-AFFINITY BRANCHED-CHAIN AMINO ACID TRANSPORT ATP-BINDING PROTEIN LIVF"/>
    <property type="match status" value="1"/>
</dbReference>
<dbReference type="Gene3D" id="3.40.50.300">
    <property type="entry name" value="P-loop containing nucleotide triphosphate hydrolases"/>
    <property type="match status" value="1"/>
</dbReference>
<keyword evidence="8" id="KW-1185">Reference proteome</keyword>
<comment type="similarity">
    <text evidence="1">Belongs to the ABC transporter superfamily.</text>
</comment>